<proteinExistence type="predicted"/>
<feature type="transmembrane region" description="Helical" evidence="1">
    <location>
        <begin position="55"/>
        <end position="74"/>
    </location>
</feature>
<dbReference type="EMBL" id="GIFC01007673">
    <property type="protein sequence ID" value="MXU89756.1"/>
    <property type="molecule type" value="Transcribed_RNA"/>
</dbReference>
<reference evidence="2" key="1">
    <citation type="submission" date="2019-12" db="EMBL/GenBank/DDBJ databases">
        <title>An insight into the sialome of adult female Ixodes ricinus ticks feeding for 6 days.</title>
        <authorList>
            <person name="Perner J."/>
            <person name="Ribeiro J.M.C."/>
        </authorList>
    </citation>
    <scope>NUCLEOTIDE SEQUENCE</scope>
    <source>
        <strain evidence="2">Semi-engorged</strain>
        <tissue evidence="2">Salivary glands</tissue>
    </source>
</reference>
<keyword evidence="1" id="KW-1133">Transmembrane helix</keyword>
<protein>
    <submittedName>
        <fullName evidence="2">Uncharacterized protein</fullName>
    </submittedName>
</protein>
<feature type="transmembrane region" description="Helical" evidence="1">
    <location>
        <begin position="81"/>
        <end position="102"/>
    </location>
</feature>
<accession>A0A6B0UJC7</accession>
<keyword evidence="1" id="KW-0812">Transmembrane</keyword>
<keyword evidence="1" id="KW-0472">Membrane</keyword>
<sequence length="110" mass="11915">MISCRCCCTRTVAAYRLGWASMLPTTAAIEGFLLSPAGGCVTSAPRKMTGSLKTLGLMLGTRMLLIPPSFTLILRHRFERVWGDVLFTFLACTHCVAIPSTVSPTRFTSA</sequence>
<dbReference type="AlphaFoldDB" id="A0A6B0UJC7"/>
<organism evidence="2">
    <name type="scientific">Ixodes ricinus</name>
    <name type="common">Common tick</name>
    <name type="synonym">Acarus ricinus</name>
    <dbReference type="NCBI Taxonomy" id="34613"/>
    <lineage>
        <taxon>Eukaryota</taxon>
        <taxon>Metazoa</taxon>
        <taxon>Ecdysozoa</taxon>
        <taxon>Arthropoda</taxon>
        <taxon>Chelicerata</taxon>
        <taxon>Arachnida</taxon>
        <taxon>Acari</taxon>
        <taxon>Parasitiformes</taxon>
        <taxon>Ixodida</taxon>
        <taxon>Ixodoidea</taxon>
        <taxon>Ixodidae</taxon>
        <taxon>Ixodinae</taxon>
        <taxon>Ixodes</taxon>
    </lineage>
</organism>
<evidence type="ECO:0000256" key="1">
    <source>
        <dbReference type="SAM" id="Phobius"/>
    </source>
</evidence>
<evidence type="ECO:0000313" key="2">
    <source>
        <dbReference type="EMBL" id="MXU89756.1"/>
    </source>
</evidence>
<name>A0A6B0UJC7_IXORI</name>